<dbReference type="EMBL" id="LR797527">
    <property type="protein sequence ID" value="CAB4223262.1"/>
    <property type="molecule type" value="Genomic_DNA"/>
</dbReference>
<sequence>MKIKLDDVEAAMCHIAALKARTNQGHQIGSTPHYNSRLNFHEQVAEIAESLAAEWAVAKYFGIPYTPDDNKGKERADVGNGLEVKWTKYADGHLIVYPTDRITDVAILVTGKHPDYYIAGWIPIAMAKRDRYKKSDQDSWWIGVNSLQPIETVMRSSYAHTVI</sequence>
<gene>
    <name evidence="1" type="ORF">UFOVP1667_19</name>
</gene>
<evidence type="ECO:0000313" key="1">
    <source>
        <dbReference type="EMBL" id="CAB4223262.1"/>
    </source>
</evidence>
<protein>
    <submittedName>
        <fullName evidence="1">Uncharacterized protein</fullName>
    </submittedName>
</protein>
<proteinExistence type="predicted"/>
<name>A0A6J5T649_9CAUD</name>
<organism evidence="1">
    <name type="scientific">uncultured Caudovirales phage</name>
    <dbReference type="NCBI Taxonomy" id="2100421"/>
    <lineage>
        <taxon>Viruses</taxon>
        <taxon>Duplodnaviria</taxon>
        <taxon>Heunggongvirae</taxon>
        <taxon>Uroviricota</taxon>
        <taxon>Caudoviricetes</taxon>
        <taxon>Peduoviridae</taxon>
        <taxon>Maltschvirus</taxon>
        <taxon>Maltschvirus maltsch</taxon>
    </lineage>
</organism>
<reference evidence="1" key="1">
    <citation type="submission" date="2020-05" db="EMBL/GenBank/DDBJ databases">
        <authorList>
            <person name="Chiriac C."/>
            <person name="Salcher M."/>
            <person name="Ghai R."/>
            <person name="Kavagutti S V."/>
        </authorList>
    </citation>
    <scope>NUCLEOTIDE SEQUENCE</scope>
</reference>
<accession>A0A6J5T649</accession>